<proteinExistence type="predicted"/>
<dbReference type="GeneID" id="16193627"/>
<name>R4THP0_9CAUD</name>
<feature type="region of interest" description="Disordered" evidence="1">
    <location>
        <begin position="1"/>
        <end position="20"/>
    </location>
</feature>
<feature type="compositionally biased region" description="Acidic residues" evidence="1">
    <location>
        <begin position="86"/>
        <end position="116"/>
    </location>
</feature>
<evidence type="ECO:0008006" key="4">
    <source>
        <dbReference type="Google" id="ProtNLM"/>
    </source>
</evidence>
<dbReference type="EMBL" id="KC292028">
    <property type="protein sequence ID" value="AGM11826.1"/>
    <property type="molecule type" value="Genomic_DNA"/>
</dbReference>
<gene>
    <name evidence="2" type="primary">57</name>
    <name evidence="2" type="ORF">HCTV2_57</name>
</gene>
<sequence length="211" mass="23017">MAQQNTADDGSTDAQNDPELAAANLAEAADSLQTHMTRSEMRSAAREWDTKASGTKQEMAEDMLENAQEQALALLVEEGVELLGDLADDEADEAEDEQEAQEQEDDEDEQDSEDSTQDTPGSLAGDLLARSPEDYGYTAKLQMTAKQTAAVKAAFEDLDATQAEVAEAADCTERYANSTLNRWRGTEDEVQAMEDEGIDVPAEFMEHEVLD</sequence>
<dbReference type="RefSeq" id="YP_008058419.1">
    <property type="nucleotide sequence ID" value="NC_021319.1"/>
</dbReference>
<evidence type="ECO:0000256" key="1">
    <source>
        <dbReference type="SAM" id="MobiDB-lite"/>
    </source>
</evidence>
<dbReference type="KEGG" id="vg:16193627"/>
<keyword evidence="3" id="KW-1185">Reference proteome</keyword>
<organism evidence="2 3">
    <name type="scientific">Haloarcula californiae tailed virus 2</name>
    <dbReference type="NCBI Taxonomy" id="1273747"/>
    <lineage>
        <taxon>Viruses</taxon>
        <taxon>Duplodnaviria</taxon>
        <taxon>Heunggongvirae</taxon>
        <taxon>Uroviricota</taxon>
        <taxon>Caudoviricetes</taxon>
        <taxon>Saparoviridae</taxon>
        <taxon>Samsavirus</taxon>
        <taxon>Samsavirus crystalli</taxon>
        <taxon>Samsavirus HCTV2</taxon>
    </lineage>
</organism>
<accession>R4THP0</accession>
<feature type="compositionally biased region" description="Basic and acidic residues" evidence="1">
    <location>
        <begin position="37"/>
        <end position="50"/>
    </location>
</feature>
<evidence type="ECO:0000313" key="2">
    <source>
        <dbReference type="EMBL" id="AGM11826.1"/>
    </source>
</evidence>
<feature type="region of interest" description="Disordered" evidence="1">
    <location>
        <begin position="81"/>
        <end position="131"/>
    </location>
</feature>
<feature type="region of interest" description="Disordered" evidence="1">
    <location>
        <begin position="27"/>
        <end position="65"/>
    </location>
</feature>
<evidence type="ECO:0000313" key="3">
    <source>
        <dbReference type="Proteomes" id="UP000204143"/>
    </source>
</evidence>
<protein>
    <recommendedName>
        <fullName evidence="4">SAP domain-containing protein</fullName>
    </recommendedName>
</protein>
<feature type="compositionally biased region" description="Polar residues" evidence="1">
    <location>
        <begin position="1"/>
        <end position="15"/>
    </location>
</feature>
<reference evidence="2 3" key="1">
    <citation type="submission" date="2012-12" db="EMBL/GenBank/DDBJ databases">
        <authorList>
            <person name="Sencilo A."/>
            <person name="Jacobs-Sera D."/>
            <person name="Russell D.A."/>
            <person name="Ko C."/>
            <person name="Bowman C.A."/>
            <person name="Atanasova N."/>
            <person name="Osterlund E."/>
            <person name="Oksanen H.M."/>
            <person name="Bamford D.H."/>
            <person name="Hatfull G.F."/>
            <person name="Roine E."/>
            <person name="Hendrix R.W."/>
        </authorList>
    </citation>
    <scope>NUCLEOTIDE SEQUENCE [LARGE SCALE GENOMIC DNA]</scope>
</reference>
<dbReference type="Proteomes" id="UP000204143">
    <property type="component" value="Segment"/>
</dbReference>